<dbReference type="EMBL" id="JAROCE010000003">
    <property type="protein sequence ID" value="MFM2721015.1"/>
    <property type="molecule type" value="Genomic_DNA"/>
</dbReference>
<evidence type="ECO:0000256" key="1">
    <source>
        <dbReference type="ARBA" id="ARBA00022553"/>
    </source>
</evidence>
<accession>A0ABW9GJJ0</accession>
<evidence type="ECO:0000256" key="3">
    <source>
        <dbReference type="ARBA" id="ARBA00023125"/>
    </source>
</evidence>
<dbReference type="CDD" id="cd06170">
    <property type="entry name" value="LuxR_C_like"/>
    <property type="match status" value="1"/>
</dbReference>
<keyword evidence="9" id="KW-1185">Reference proteome</keyword>
<feature type="modified residue" description="4-aspartylphosphate" evidence="5">
    <location>
        <position position="58"/>
    </location>
</feature>
<feature type="domain" description="HTH luxR-type" evidence="6">
    <location>
        <begin position="151"/>
        <end position="216"/>
    </location>
</feature>
<dbReference type="PANTHER" id="PTHR43214">
    <property type="entry name" value="TWO-COMPONENT RESPONSE REGULATOR"/>
    <property type="match status" value="1"/>
</dbReference>
<dbReference type="InterPro" id="IPR001789">
    <property type="entry name" value="Sig_transdc_resp-reg_receiver"/>
</dbReference>
<evidence type="ECO:0000313" key="9">
    <source>
        <dbReference type="Proteomes" id="UP001630303"/>
    </source>
</evidence>
<dbReference type="SMART" id="SM00448">
    <property type="entry name" value="REC"/>
    <property type="match status" value="1"/>
</dbReference>
<reference evidence="8 9" key="1">
    <citation type="submission" date="2023-03" db="EMBL/GenBank/DDBJ databases">
        <title>MT1 and MT2 Draft Genomes of Novel Species.</title>
        <authorList>
            <person name="Venkateswaran K."/>
        </authorList>
    </citation>
    <scope>NUCLEOTIDE SEQUENCE [LARGE SCALE GENOMIC DNA]</scope>
    <source>
        <strain evidence="8 9">IF8SW-P5</strain>
    </source>
</reference>
<keyword evidence="4" id="KW-0804">Transcription</keyword>
<dbReference type="Proteomes" id="UP001630303">
    <property type="component" value="Unassembled WGS sequence"/>
</dbReference>
<evidence type="ECO:0000259" key="6">
    <source>
        <dbReference type="PROSITE" id="PS50043"/>
    </source>
</evidence>
<dbReference type="InterPro" id="IPR011006">
    <property type="entry name" value="CheY-like_superfamily"/>
</dbReference>
<dbReference type="SUPFAM" id="SSF46894">
    <property type="entry name" value="C-terminal effector domain of the bipartite response regulators"/>
    <property type="match status" value="1"/>
</dbReference>
<evidence type="ECO:0000259" key="7">
    <source>
        <dbReference type="PROSITE" id="PS50110"/>
    </source>
</evidence>
<dbReference type="InterPro" id="IPR000792">
    <property type="entry name" value="Tscrpt_reg_LuxR_C"/>
</dbReference>
<organism evidence="8 9">
    <name type="scientific">Microbacterium mcarthurae</name>
    <dbReference type="NCBI Taxonomy" id="3035918"/>
    <lineage>
        <taxon>Bacteria</taxon>
        <taxon>Bacillati</taxon>
        <taxon>Actinomycetota</taxon>
        <taxon>Actinomycetes</taxon>
        <taxon>Micrococcales</taxon>
        <taxon>Microbacteriaceae</taxon>
        <taxon>Microbacterium</taxon>
    </lineage>
</organism>
<sequence length="221" mass="23611">MGTSPVRALIVDDEALVRSALRVFLQGADDIVVVGEASDGDDALQLIEGSRPDVVLMDVQMPRMNGVEATTKLKARFPAVHVIALTTFSSESALIPMLRAGASGFLVKDTDPDDIVEAVRQARDGEYVLSRRVTSQLVSSVLESPPLTSVQLGASEQLTPRERDVVELLAQGKSNAEIAKALFLSEATVKAHLGQVMAKWGVRDRVQALIRAVQAGIVTIG</sequence>
<dbReference type="SUPFAM" id="SSF52172">
    <property type="entry name" value="CheY-like"/>
    <property type="match status" value="1"/>
</dbReference>
<feature type="domain" description="Response regulatory" evidence="7">
    <location>
        <begin position="7"/>
        <end position="123"/>
    </location>
</feature>
<dbReference type="Gene3D" id="3.40.50.2300">
    <property type="match status" value="1"/>
</dbReference>
<dbReference type="InterPro" id="IPR016032">
    <property type="entry name" value="Sig_transdc_resp-reg_C-effctor"/>
</dbReference>
<evidence type="ECO:0000256" key="5">
    <source>
        <dbReference type="PROSITE-ProRule" id="PRU00169"/>
    </source>
</evidence>
<dbReference type="InterPro" id="IPR039420">
    <property type="entry name" value="WalR-like"/>
</dbReference>
<dbReference type="PROSITE" id="PS50110">
    <property type="entry name" value="RESPONSE_REGULATORY"/>
    <property type="match status" value="1"/>
</dbReference>
<gene>
    <name evidence="8" type="ORF">P5G46_10925</name>
</gene>
<dbReference type="Pfam" id="PF00072">
    <property type="entry name" value="Response_reg"/>
    <property type="match status" value="1"/>
</dbReference>
<keyword evidence="3" id="KW-0238">DNA-binding</keyword>
<dbReference type="PROSITE" id="PS50043">
    <property type="entry name" value="HTH_LUXR_2"/>
    <property type="match status" value="1"/>
</dbReference>
<protein>
    <submittedName>
        <fullName evidence="8">Response regulator transcription factor</fullName>
    </submittedName>
</protein>
<proteinExistence type="predicted"/>
<evidence type="ECO:0000313" key="8">
    <source>
        <dbReference type="EMBL" id="MFM2721015.1"/>
    </source>
</evidence>
<evidence type="ECO:0000256" key="2">
    <source>
        <dbReference type="ARBA" id="ARBA00023015"/>
    </source>
</evidence>
<dbReference type="CDD" id="cd17535">
    <property type="entry name" value="REC_NarL-like"/>
    <property type="match status" value="1"/>
</dbReference>
<dbReference type="RefSeq" id="WP_239275730.1">
    <property type="nucleotide sequence ID" value="NZ_JAROCE010000003.1"/>
</dbReference>
<dbReference type="PRINTS" id="PR00038">
    <property type="entry name" value="HTHLUXR"/>
</dbReference>
<dbReference type="SMART" id="SM00421">
    <property type="entry name" value="HTH_LUXR"/>
    <property type="match status" value="1"/>
</dbReference>
<keyword evidence="2" id="KW-0805">Transcription regulation</keyword>
<dbReference type="PANTHER" id="PTHR43214:SF24">
    <property type="entry name" value="TRANSCRIPTIONAL REGULATORY PROTEIN NARL-RELATED"/>
    <property type="match status" value="1"/>
</dbReference>
<name>A0ABW9GJJ0_9MICO</name>
<evidence type="ECO:0000256" key="4">
    <source>
        <dbReference type="ARBA" id="ARBA00023163"/>
    </source>
</evidence>
<keyword evidence="1 5" id="KW-0597">Phosphoprotein</keyword>
<dbReference type="InterPro" id="IPR058245">
    <property type="entry name" value="NreC/VraR/RcsB-like_REC"/>
</dbReference>
<dbReference type="Pfam" id="PF00196">
    <property type="entry name" value="GerE"/>
    <property type="match status" value="1"/>
</dbReference>
<comment type="caution">
    <text evidence="8">The sequence shown here is derived from an EMBL/GenBank/DDBJ whole genome shotgun (WGS) entry which is preliminary data.</text>
</comment>